<dbReference type="AlphaFoldDB" id="A0A0B1SJQ0"/>
<sequence length="202" mass="22756">MRLTRHLNSKALDSKNVMDALHFVGGARVHLNAGQIFNVVEPRSGKTLTKCHAATPSDVSNAVNTAHKALPLWAAMSWTERSDVLRKTAKLLRKHCEEIARWESIDNGKPISEARMDVLSCIDTFSYYAGAGQSLVGQHIPLGQDRFAYTKREPLGVVGCIERAQRSKLRPKPRFVKQPAPHLYRHFDSCKLVQSFLRRSIR</sequence>
<dbReference type="PANTHER" id="PTHR11699">
    <property type="entry name" value="ALDEHYDE DEHYDROGENASE-RELATED"/>
    <property type="match status" value="1"/>
</dbReference>
<dbReference type="InterPro" id="IPR016161">
    <property type="entry name" value="Ald_DH/histidinol_DH"/>
</dbReference>
<dbReference type="EMBL" id="KN570155">
    <property type="protein sequence ID" value="KHJ84101.1"/>
    <property type="molecule type" value="Genomic_DNA"/>
</dbReference>
<gene>
    <name evidence="2" type="ORF">OESDEN_16189</name>
</gene>
<feature type="domain" description="Aldehyde dehydrogenase" evidence="1">
    <location>
        <begin position="35"/>
        <end position="161"/>
    </location>
</feature>
<dbReference type="OrthoDB" id="310895at2759"/>
<dbReference type="Proteomes" id="UP000053660">
    <property type="component" value="Unassembled WGS sequence"/>
</dbReference>
<dbReference type="Pfam" id="PF00171">
    <property type="entry name" value="Aldedh"/>
    <property type="match status" value="1"/>
</dbReference>
<evidence type="ECO:0000259" key="1">
    <source>
        <dbReference type="Pfam" id="PF00171"/>
    </source>
</evidence>
<dbReference type="GO" id="GO:0016491">
    <property type="term" value="F:oxidoreductase activity"/>
    <property type="evidence" value="ECO:0007669"/>
    <property type="project" value="InterPro"/>
</dbReference>
<evidence type="ECO:0000313" key="3">
    <source>
        <dbReference type="Proteomes" id="UP000053660"/>
    </source>
</evidence>
<dbReference type="InterPro" id="IPR016162">
    <property type="entry name" value="Ald_DH_N"/>
</dbReference>
<reference evidence="2 3" key="1">
    <citation type="submission" date="2014-03" db="EMBL/GenBank/DDBJ databases">
        <title>Draft genome of the hookworm Oesophagostomum dentatum.</title>
        <authorList>
            <person name="Mitreva M."/>
        </authorList>
    </citation>
    <scope>NUCLEOTIDE SEQUENCE [LARGE SCALE GENOMIC DNA]</scope>
    <source>
        <strain evidence="2 3">OD-Hann</strain>
    </source>
</reference>
<dbReference type="InterPro" id="IPR015590">
    <property type="entry name" value="Aldehyde_DH_dom"/>
</dbReference>
<evidence type="ECO:0000313" key="2">
    <source>
        <dbReference type="EMBL" id="KHJ84101.1"/>
    </source>
</evidence>
<proteinExistence type="predicted"/>
<protein>
    <recommendedName>
        <fullName evidence="1">Aldehyde dehydrogenase domain-containing protein</fullName>
    </recommendedName>
</protein>
<organism evidence="2 3">
    <name type="scientific">Oesophagostomum dentatum</name>
    <name type="common">Nodular worm</name>
    <dbReference type="NCBI Taxonomy" id="61180"/>
    <lineage>
        <taxon>Eukaryota</taxon>
        <taxon>Metazoa</taxon>
        <taxon>Ecdysozoa</taxon>
        <taxon>Nematoda</taxon>
        <taxon>Chromadorea</taxon>
        <taxon>Rhabditida</taxon>
        <taxon>Rhabditina</taxon>
        <taxon>Rhabditomorpha</taxon>
        <taxon>Strongyloidea</taxon>
        <taxon>Strongylidae</taxon>
        <taxon>Oesophagostomum</taxon>
    </lineage>
</organism>
<name>A0A0B1SJQ0_OESDE</name>
<accession>A0A0B1SJQ0</accession>
<dbReference type="SUPFAM" id="SSF53720">
    <property type="entry name" value="ALDH-like"/>
    <property type="match status" value="1"/>
</dbReference>
<keyword evidence="3" id="KW-1185">Reference proteome</keyword>
<dbReference type="Gene3D" id="3.40.605.10">
    <property type="entry name" value="Aldehyde Dehydrogenase, Chain A, domain 1"/>
    <property type="match status" value="1"/>
</dbReference>